<name>A0A0P1H3G5_9RHOB</name>
<evidence type="ECO:0000313" key="1">
    <source>
        <dbReference type="EMBL" id="CUH82373.1"/>
    </source>
</evidence>
<protein>
    <submittedName>
        <fullName evidence="1">Uncharacterized protein</fullName>
    </submittedName>
</protein>
<dbReference type="EMBL" id="CYSE01000012">
    <property type="protein sequence ID" value="CUH82373.1"/>
    <property type="molecule type" value="Genomic_DNA"/>
</dbReference>
<dbReference type="Proteomes" id="UP000054935">
    <property type="component" value="Unassembled WGS sequence"/>
</dbReference>
<reference evidence="1 2" key="1">
    <citation type="submission" date="2015-09" db="EMBL/GenBank/DDBJ databases">
        <authorList>
            <consortium name="Swine Surveillance"/>
        </authorList>
    </citation>
    <scope>NUCLEOTIDE SEQUENCE [LARGE SCALE GENOMIC DNA]</scope>
    <source>
        <strain evidence="1 2">CECT 7648</strain>
    </source>
</reference>
<accession>A0A0P1H3G5</accession>
<dbReference type="AlphaFoldDB" id="A0A0P1H3G5"/>
<sequence length="974" mass="108037">MADGGAANNNTDFRTFVERLIIFWEPNAFQSILPSTSDTPPIQQVSFLTPQALPETDPQDPKPAFEIRSESGEFLGRALAFANGALCEVLFTFGSTAHPIPLTLVPLGTYKDQDPVQVVLDASLSAPEGRLHLIQGDPRNLPSSALTITDTPPPPQDPQPQFQYLRGTRNGAIVAGPITDWMAKPGAVAARPARNRPAAITTHSSGLSFEIKPVLRSPQKQEQHTDTGDNPRDAGSEQAWMITLLFRGEPIEASNTPHDMTEAARLIARAMLDISLTHFHLRRWLAKQESLRGVSRYSPYSQGTLDHATIHSLFQLMERVDTMMLEWVQGIDDPENHPEQAPEFLPDIAFDELSERVADYAEMYNGLTTPMRKKLQDAGITLHKFVASKILDTFTSLNVHTDAQKQRFDAFQLVIATHMIRQLLERMLHIKQVGLATDPMTPDMYDVYQLFRADTDGLPVSLVGAKVGANQRQKHPVSNDPGAWNKSAFVNLGSHYHFIEENLSAKQTLAPLFDLATARVQMALQTLEMHRAHHGHMAAAPAAAVAPPPEPQDLFVYRRRAQALARLRGSGVDALRHQPGQALRMVTDAKLPSSAGIDPSTPDFTFKDRVMLDPTHWRSSRLLKASDKARRPGPFSNAEKLDHILPRTENELGNKGGRLWAEPDSTGDGYPFAILGVEESTAQKIRTHKSYQSGDADNESNTRILNAIWRQPIPDADRDAYFDAFTAQWEPIKKYLKKSTGQHYQDILESLPRAEQTVEKADTFASRLETYLSAFHADIDMITQTTTGLILSDLFQDKIADPIPKDLNALCGTNPDLQTAWLAKTNIIAVQLLALETHIETIAERDNISEIAMAPLRDGALGEAKIDLACLSAISARLQSIKDQPPFQAKLTAAGQMDRSAEPVKTLTKVWKNALPADNPTLRKTLWMIFKDRPDFEAKYGADITPEAFWTQFGALFAQSDDAAFARELCNFLP</sequence>
<gene>
    <name evidence="1" type="ORF">TRN7648_03936</name>
</gene>
<organism evidence="1 2">
    <name type="scientific">Tropicibacter naphthalenivorans</name>
    <dbReference type="NCBI Taxonomy" id="441103"/>
    <lineage>
        <taxon>Bacteria</taxon>
        <taxon>Pseudomonadati</taxon>
        <taxon>Pseudomonadota</taxon>
        <taxon>Alphaproteobacteria</taxon>
        <taxon>Rhodobacterales</taxon>
        <taxon>Roseobacteraceae</taxon>
        <taxon>Tropicibacter</taxon>
    </lineage>
</organism>
<proteinExistence type="predicted"/>
<evidence type="ECO:0000313" key="2">
    <source>
        <dbReference type="Proteomes" id="UP000054935"/>
    </source>
</evidence>
<keyword evidence="2" id="KW-1185">Reference proteome</keyword>
<dbReference type="RefSeq" id="WP_058249290.1">
    <property type="nucleotide sequence ID" value="NZ_CYSE01000012.1"/>
</dbReference>